<proteinExistence type="predicted"/>
<comment type="caution">
    <text evidence="1">The sequence shown here is derived from an EMBL/GenBank/DDBJ whole genome shotgun (WGS) entry which is preliminary data.</text>
</comment>
<reference evidence="1" key="1">
    <citation type="submission" date="2019-06" db="EMBL/GenBank/DDBJ databases">
        <authorList>
            <person name="Zheng W."/>
        </authorList>
    </citation>
    <scope>NUCLEOTIDE SEQUENCE</scope>
    <source>
        <strain evidence="1">QDHG01</strain>
    </source>
</reference>
<dbReference type="Proteomes" id="UP000785679">
    <property type="component" value="Unassembled WGS sequence"/>
</dbReference>
<name>A0A8J8T5E8_HALGN</name>
<dbReference type="AlphaFoldDB" id="A0A8J8T5E8"/>
<keyword evidence="2" id="KW-1185">Reference proteome</keyword>
<protein>
    <submittedName>
        <fullName evidence="1">Uncharacterized protein</fullName>
    </submittedName>
</protein>
<organism evidence="1 2">
    <name type="scientific">Halteria grandinella</name>
    <dbReference type="NCBI Taxonomy" id="5974"/>
    <lineage>
        <taxon>Eukaryota</taxon>
        <taxon>Sar</taxon>
        <taxon>Alveolata</taxon>
        <taxon>Ciliophora</taxon>
        <taxon>Intramacronucleata</taxon>
        <taxon>Spirotrichea</taxon>
        <taxon>Stichotrichia</taxon>
        <taxon>Sporadotrichida</taxon>
        <taxon>Halteriidae</taxon>
        <taxon>Halteria</taxon>
    </lineage>
</organism>
<gene>
    <name evidence="1" type="ORF">FGO68_gene3712</name>
</gene>
<accession>A0A8J8T5E8</accession>
<evidence type="ECO:0000313" key="1">
    <source>
        <dbReference type="EMBL" id="TNV82206.1"/>
    </source>
</evidence>
<dbReference type="EMBL" id="RRYP01005240">
    <property type="protein sequence ID" value="TNV82206.1"/>
    <property type="molecule type" value="Genomic_DNA"/>
</dbReference>
<evidence type="ECO:0000313" key="2">
    <source>
        <dbReference type="Proteomes" id="UP000785679"/>
    </source>
</evidence>
<sequence length="287" mass="32311">MPNKFELQNQLMQLQLDQPLIQQAKEYRPFEDSLILADDAKLKTMVGYFTQMGKQKFTVSLLYRATRDGFVGIDFHRTCDNKGPTITIIHTTTDHVQAATPLMTGTAVGNGSVLMMDGCSLLLTHTHSQEQRGMIGVQGVMRVMGQYSEGEGILEQGVRVMVGQMKKVNHMNMGEYTYSMGKGTQNYSQLRRQKCIRLFENIIYFMSKQLSNLYISTLILLSMFALITSRDISDSVNTYFLIVFHFCACSDLTLSKSAMLRMIGVEYAGESFGAEIDMHLAVLNQKA</sequence>